<evidence type="ECO:0000313" key="2">
    <source>
        <dbReference type="EMBL" id="KAK9901589.1"/>
    </source>
</evidence>
<dbReference type="PANTHER" id="PTHR16166:SF143">
    <property type="entry name" value="PROTEIN SORTING-ASSOCIATED PROTEIN, PUTATIVE (DUF1162)-RELATED"/>
    <property type="match status" value="1"/>
</dbReference>
<gene>
    <name evidence="2" type="ORF">WJX75_003714</name>
</gene>
<keyword evidence="3" id="KW-1185">Reference proteome</keyword>
<accession>A0ABR2YBN0</accession>
<name>A0ABR2YBN0_9CHLO</name>
<evidence type="ECO:0000256" key="1">
    <source>
        <dbReference type="SAM" id="MobiDB-lite"/>
    </source>
</evidence>
<reference evidence="2 3" key="1">
    <citation type="journal article" date="2024" name="Nat. Commun.">
        <title>Phylogenomics reveals the evolutionary origins of lichenization in chlorophyte algae.</title>
        <authorList>
            <person name="Puginier C."/>
            <person name="Libourel C."/>
            <person name="Otte J."/>
            <person name="Skaloud P."/>
            <person name="Haon M."/>
            <person name="Grisel S."/>
            <person name="Petersen M."/>
            <person name="Berrin J.G."/>
            <person name="Delaux P.M."/>
            <person name="Dal Grande F."/>
            <person name="Keller J."/>
        </authorList>
    </citation>
    <scope>NUCLEOTIDE SEQUENCE [LARGE SCALE GENOMIC DNA]</scope>
    <source>
        <strain evidence="2 3">SAG 216-7</strain>
    </source>
</reference>
<evidence type="ECO:0008006" key="4">
    <source>
        <dbReference type="Google" id="ProtNLM"/>
    </source>
</evidence>
<dbReference type="InterPro" id="IPR026847">
    <property type="entry name" value="VPS13"/>
</dbReference>
<evidence type="ECO:0000313" key="3">
    <source>
        <dbReference type="Proteomes" id="UP001491310"/>
    </source>
</evidence>
<sequence>MFEGWLGEIITRFVGHFLDVKTEQLRVSLWSGWSTSLVLENARLKVEAFEYLQLPFNIREGCIGRLEIQVPWRALQSRPVMTICNIHICFKDDASSPGTEIGLRLHLLETAELSSVRLGNVPAGAKLVKDMHVEGLSLYWKTADSSVSESKAVGTVGAWLDTVDCTAGLNRQHDPLEGAILPCLDCTVRLTMSSGKEETSCGVTVIVQRLEMQLEQDQLRSMAAFADRALIWSLRSKYAIYRPDGWRSDPHSAVSWRRVWQYAIKAVLQDVKKPSRWLSFAEMSKWQLQRNRYEKLHLRRLETLTRAGEPEVADEAKELEELEAQLPVNDILLYRLLAEHRVQQKEVVPVGDAEAVQASSEAARQQSWLGWGVSSVAGYLGYVPSQSTPQELSPPSESDIQELFHDLGFDPQMQVDSREASATVGINVRVRVNAAILTIFDGPAALADTTVVSMEAGDASIEVLSQAGRLQLTCSVQEIAAHDLCTHGAGISEVLLTRWDKEAASPLHAEAEMSSPFVEASSSIFTSGFLTEDSALEPQAPALHLQYDSGAPRQQQGTAGDVQSNGNDTQPSLEVAVQPLQLMHRSACFARLQGLLSDMPQDLHSDRVLHAINQIASPAGRALAKAELALIAGPPLRLHLEVVDFMMVSGNRRAGMYHFSGLI</sequence>
<proteinExistence type="predicted"/>
<feature type="region of interest" description="Disordered" evidence="1">
    <location>
        <begin position="550"/>
        <end position="569"/>
    </location>
</feature>
<protein>
    <recommendedName>
        <fullName evidence="4">Chorein N-terminal domain-containing protein</fullName>
    </recommendedName>
</protein>
<dbReference type="PANTHER" id="PTHR16166">
    <property type="entry name" value="VACUOLAR PROTEIN SORTING-ASSOCIATED PROTEIN VPS13"/>
    <property type="match status" value="1"/>
</dbReference>
<feature type="compositionally biased region" description="Polar residues" evidence="1">
    <location>
        <begin position="552"/>
        <end position="569"/>
    </location>
</feature>
<comment type="caution">
    <text evidence="2">The sequence shown here is derived from an EMBL/GenBank/DDBJ whole genome shotgun (WGS) entry which is preliminary data.</text>
</comment>
<dbReference type="Proteomes" id="UP001491310">
    <property type="component" value="Unassembled WGS sequence"/>
</dbReference>
<organism evidence="2 3">
    <name type="scientific">Coccomyxa subellipsoidea</name>
    <dbReference type="NCBI Taxonomy" id="248742"/>
    <lineage>
        <taxon>Eukaryota</taxon>
        <taxon>Viridiplantae</taxon>
        <taxon>Chlorophyta</taxon>
        <taxon>core chlorophytes</taxon>
        <taxon>Trebouxiophyceae</taxon>
        <taxon>Trebouxiophyceae incertae sedis</taxon>
        <taxon>Coccomyxaceae</taxon>
        <taxon>Coccomyxa</taxon>
    </lineage>
</organism>
<dbReference type="EMBL" id="JALJOT010000017">
    <property type="protein sequence ID" value="KAK9901589.1"/>
    <property type="molecule type" value="Genomic_DNA"/>
</dbReference>